<dbReference type="SUPFAM" id="SSF51735">
    <property type="entry name" value="NAD(P)-binding Rossmann-fold domains"/>
    <property type="match status" value="1"/>
</dbReference>
<dbReference type="CDD" id="cd17895">
    <property type="entry name" value="AGPR_1_N"/>
    <property type="match status" value="1"/>
</dbReference>
<dbReference type="InterPro" id="IPR024074">
    <property type="entry name" value="AS_cat/multimer_dom_body"/>
</dbReference>
<evidence type="ECO:0000259" key="27">
    <source>
        <dbReference type="SMART" id="SM00859"/>
    </source>
</evidence>
<dbReference type="InterPro" id="IPR000706">
    <property type="entry name" value="AGPR_type-1"/>
</dbReference>
<dbReference type="CDD" id="cd01359">
    <property type="entry name" value="Argininosuccinate_lyase"/>
    <property type="match status" value="1"/>
</dbReference>
<dbReference type="FunFam" id="3.40.50.1370:FF:000008">
    <property type="entry name" value="Ornithine carbamoyltransferase"/>
    <property type="match status" value="1"/>
</dbReference>
<dbReference type="InterPro" id="IPR016117">
    <property type="entry name" value="ArgJ-like_dom_sf"/>
</dbReference>
<dbReference type="InterPro" id="IPR000534">
    <property type="entry name" value="Semialdehyde_DH_NAD-bd"/>
</dbReference>
<dbReference type="InterPro" id="IPR015421">
    <property type="entry name" value="PyrdxlP-dep_Trfase_major"/>
</dbReference>
<feature type="chain" id="PRO_5035349958" description="Arginine biosynthesis bifunctional protein ArgJ alpha chain" evidence="25">
    <location>
        <begin position="1"/>
        <end position="462"/>
    </location>
</feature>
<dbReference type="GO" id="GO:0051287">
    <property type="term" value="F:NAD binding"/>
    <property type="evidence" value="ECO:0007669"/>
    <property type="project" value="InterPro"/>
</dbReference>
<dbReference type="InterPro" id="IPR058924">
    <property type="entry name" value="AGPR_dimerisation_dom"/>
</dbReference>
<dbReference type="GO" id="GO:0004055">
    <property type="term" value="F:argininosuccinate synthase activity"/>
    <property type="evidence" value="ECO:0007669"/>
    <property type="project" value="InterPro"/>
</dbReference>
<dbReference type="PANTHER" id="PTHR43814">
    <property type="entry name" value="ARGININOSUCCINATE LYASE"/>
    <property type="match status" value="1"/>
</dbReference>
<dbReference type="SUPFAM" id="SSF55347">
    <property type="entry name" value="Glyceraldehyde-3-phosphate dehydrogenase-like, C-terminal domain"/>
    <property type="match status" value="1"/>
</dbReference>
<dbReference type="InterPro" id="IPR024083">
    <property type="entry name" value="Fumarase/histidase_N"/>
</dbReference>
<dbReference type="Pfam" id="PF01960">
    <property type="entry name" value="ArgJ"/>
    <property type="match status" value="1"/>
</dbReference>
<feature type="chain" id="PRO_5035349957" description="Arginine biosynthesis bifunctional protein ArgJ beta chain" evidence="25">
    <location>
        <begin position="463"/>
        <end position="2102"/>
    </location>
</feature>
<dbReference type="InterPro" id="IPR015424">
    <property type="entry name" value="PyrdxlP-dep_Trfase"/>
</dbReference>
<keyword evidence="15" id="KW-0067">ATP-binding</keyword>
<dbReference type="NCBIfam" id="TIGR00032">
    <property type="entry name" value="argG"/>
    <property type="match status" value="1"/>
</dbReference>
<dbReference type="GO" id="GO:0004042">
    <property type="term" value="F:L-glutamate N-acetyltransferase activity"/>
    <property type="evidence" value="ECO:0007669"/>
    <property type="project" value="UniProtKB-UniRule"/>
</dbReference>
<feature type="binding site" evidence="25">
    <location>
        <position position="426"/>
    </location>
    <ligand>
        <name>substrate</name>
    </ligand>
</feature>
<dbReference type="InterPro" id="IPR020557">
    <property type="entry name" value="Fumarate_lyase_CS"/>
</dbReference>
<dbReference type="Gene3D" id="3.40.50.1370">
    <property type="entry name" value="Aspartate/ornithine carbamoyltransferase"/>
    <property type="match status" value="2"/>
</dbReference>
<evidence type="ECO:0000256" key="13">
    <source>
        <dbReference type="ARBA" id="ARBA00022741"/>
    </source>
</evidence>
<dbReference type="FunFam" id="3.90.1260.10:FF:000007">
    <property type="entry name" value="Argininosuccinate synthase"/>
    <property type="match status" value="1"/>
</dbReference>
<evidence type="ECO:0000313" key="29">
    <source>
        <dbReference type="Proteomes" id="UP000702964"/>
    </source>
</evidence>
<evidence type="ECO:0000256" key="19">
    <source>
        <dbReference type="ARBA" id="ARBA00023002"/>
    </source>
</evidence>
<dbReference type="InterPro" id="IPR049704">
    <property type="entry name" value="Aminotrans_3_PPA_site"/>
</dbReference>
<evidence type="ECO:0000256" key="24">
    <source>
        <dbReference type="ARBA" id="ARBA00050557"/>
    </source>
</evidence>
<evidence type="ECO:0000256" key="6">
    <source>
        <dbReference type="ARBA" id="ARBA00007805"/>
    </source>
</evidence>
<dbReference type="CDD" id="cd02152">
    <property type="entry name" value="OAT"/>
    <property type="match status" value="1"/>
</dbReference>
<dbReference type="InterPro" id="IPR036393">
    <property type="entry name" value="AceGlu_kinase-like_sf"/>
</dbReference>
<dbReference type="Pfam" id="PF00764">
    <property type="entry name" value="Arginosuc_synth"/>
    <property type="match status" value="1"/>
</dbReference>
<comment type="similarity">
    <text evidence="4">In the N-terminal section; belongs to the acetylglutamate kinase family.</text>
</comment>
<dbReference type="Pfam" id="PF22698">
    <property type="entry name" value="Semialdhyde_dhC_1"/>
    <property type="match status" value="1"/>
</dbReference>
<keyword evidence="10" id="KW-0436">Ligase</keyword>
<dbReference type="UniPathway" id="UPA00068">
    <property type="reaction ID" value="UER00106"/>
</dbReference>
<dbReference type="NCBIfam" id="NF003802">
    <property type="entry name" value="PRK05388.1"/>
    <property type="match status" value="1"/>
</dbReference>
<keyword evidence="21 25" id="KW-0511">Multifunctional enzyme</keyword>
<feature type="active site" description="Nucleophile" evidence="25">
    <location>
        <position position="463"/>
    </location>
</feature>
<dbReference type="HAMAP" id="MF_00005">
    <property type="entry name" value="Arg_succ_synth_type1"/>
    <property type="match status" value="1"/>
</dbReference>
<dbReference type="InterPro" id="IPR036291">
    <property type="entry name" value="NAD(P)-bd_dom_sf"/>
</dbReference>
<proteinExistence type="inferred from homology"/>
<dbReference type="Gene3D" id="1.10.275.10">
    <property type="entry name" value="Fumarase/aspartase (N-terminal domain)"/>
    <property type="match status" value="1"/>
</dbReference>
<dbReference type="InterPro" id="IPR002813">
    <property type="entry name" value="Arg_biosynth_ArgJ"/>
</dbReference>
<feature type="active site" evidence="26">
    <location>
        <position position="133"/>
    </location>
</feature>
<dbReference type="FunFam" id="1.10.40.30:FF:000001">
    <property type="entry name" value="Argininosuccinate lyase"/>
    <property type="match status" value="1"/>
</dbReference>
<dbReference type="PROSITE" id="PS00600">
    <property type="entry name" value="AA_TRANSFER_CLASS_3"/>
    <property type="match status" value="1"/>
</dbReference>
<dbReference type="SMART" id="SM00859">
    <property type="entry name" value="Semialdhyde_dh"/>
    <property type="match status" value="1"/>
</dbReference>
<evidence type="ECO:0000256" key="7">
    <source>
        <dbReference type="ARBA" id="ARBA00010755"/>
    </source>
</evidence>
<dbReference type="InterPro" id="IPR029419">
    <property type="entry name" value="Arg_succ_lyase_C"/>
</dbReference>
<evidence type="ECO:0000256" key="8">
    <source>
        <dbReference type="ARBA" id="ARBA00011881"/>
    </source>
</evidence>
<dbReference type="Gene3D" id="1.20.5.470">
    <property type="entry name" value="Single helix bin"/>
    <property type="match status" value="1"/>
</dbReference>
<evidence type="ECO:0000256" key="23">
    <source>
        <dbReference type="ARBA" id="ARBA00048772"/>
    </source>
</evidence>
<dbReference type="Gene3D" id="3.40.50.720">
    <property type="entry name" value="NAD(P)-binding Rossmann-like Domain"/>
    <property type="match status" value="1"/>
</dbReference>
<comment type="subcellular location">
    <subcellularLocation>
        <location evidence="25">Mitochondrion matrix</location>
    </subcellularLocation>
</comment>
<dbReference type="GO" id="GO:0070401">
    <property type="term" value="F:NADP+ binding"/>
    <property type="evidence" value="ECO:0007669"/>
    <property type="project" value="InterPro"/>
</dbReference>
<feature type="binding site" evidence="25">
    <location>
        <position position="549"/>
    </location>
    <ligand>
        <name>substrate</name>
    </ligand>
</feature>
<dbReference type="InterPro" id="IPR015422">
    <property type="entry name" value="PyrdxlP-dep_Trfase_small"/>
</dbReference>
<dbReference type="Pfam" id="PF14698">
    <property type="entry name" value="ASL_C2"/>
    <property type="match status" value="1"/>
</dbReference>
<name>A0A8J4S9S9_9STRA</name>
<comment type="similarity">
    <text evidence="7">Belongs to the lyase 1 family. Argininosuccinate lyase subfamily.</text>
</comment>
<sequence length="2102" mass="228883">MLERYNHPQVEITSVISSSSSGESIADGFPHLTDVILRPLDGVDPAEIASRADLVFTATPSGVSAKLVPSLLEAGLKVIDLSGDFRLKDGTVYEEWYKHPAPPASLLEQAVYGMAEVYGNEVKGKNFISNPGCYPTATLLGLIPAVEAGWIDPSSIIIDAKSGVSGAGRGISLTNHYAEMNENFKAYKLNKHQHIPEIEQVLGNITGTPVTVTFTTQLVPMTRGIMSTMYANLIGEHSDREIVDLYRKYYENRPFVRVREPGIWPSTKEVYGSNYCDIGFAADPRTGRLTIISVIDNLVKGASGQAIQNMNLMMGWEENLGLNMTPAAPLKVTRESLSNGRLQAVIVNSGNANACTGQQGEEDAYAMRTAAARELGVAEEDVAVASTGVIGELLKMDAVHSGISGLPARLGKEAGEAEHFSQAILTTDLVKKEACVAVEVNGKTITIAGAAKGSGMIHPNMATMLAFMTSDAVIGAEALQRLLRQATNHTFNMITVDGDTSTNDMLVAMSSGLADNEELTTEHPDWEAFAAGFTYVCEVLAKAIARDGEGATKLVEVQVTGAVSDESAQAIAKTVIGSSLVKSAMFGADANWGRIIAAVGRAGQPVNPETVDIRLGEISVLAQSRPVVFDEEAALAYLQTDTVRIVVDLNHGEGTAIAWGCDLTYDYSQGTQPVIVHGGGPAISDNLAKLGIETEFVNGLRKTTEPVLDVVEMVLAGSINKQIVRLIQRVGGRALGLSGVDGGLIQAKPVSNHAEIGWVGVYQQIRSDSLVKGKGSWLWDDQGNRYLDFMCGLAVTSLGHAPEKVGAKLKAQIDELWHVSNLFQIPAALEAAIGPNTAAIMLEMVQAEGGVHPVKPEFVHHVRKLCEEHGLLLIVDEVQTGMGRTGKLFAHEHYGIEPDIFTVAKGIGSGFPVAEDESEQPDGKSSSFYTLLPMRVQGTGNKEDKMNMTQAQQTEKVQKVDLRGRDFIEFTDYTAEEIRYLLDLAIEIKGKQKNGVPYQPLQGKTIGLIFEKSSTRTRVSFEVGMFQLGGHALFLSKNDIQLGRGETTHDTAKVLSRYLDGIMIRTFGHHNVTELAQHADVPVINGLSDAAHPCQVLADFQTVLEHKGKLEGLKMAYVGDGNNMAHSLMLGAAKMGMHVAVATPEGYEPDSAVVEQARSIAQESGSQVTVTYSAQEAVKDADIVYTDVWASMGFEEEQKIREQAFAAYQVDEELMKGAKPDYMFLHCLPAHRGEEVSAGVIDETYDAEIIAFTADIGQKDELDGLEEKALATGASKVYIDDLRDEFAKDFIYPMFQAGALYEGQYLLGTSIARPLIAKRMVDIARAEGATAIAHGATGKGNDQVRFELNAAALTPDIQVIAPWRLEEFRNQFPGRAEMIAYAEKHGIPVTASAAKPYSTDRNLLHISYESGVLEDPWFDPSTNENKDMFLLSSAPEDAPDQAEYVVLDFEQGNCVALNGERLSPLQVMEQLNELGGKHGIGRVDMVENRFVGMKSRGVYETPGGTILFTAHRKMESITMDREVMNLRDSLITRYSTLVYNGFWFAPERLALQALVTESQKNVTGTVRVKLYKGNIIGAGVKSPVSLYNPDIATMEADPTQAYDQGDATGFIRLNALRLKVNSGAALSMSERGVLTVSKLWGGRFTKQTNHLVEEYTASINFDKALAEEDIQGSLAHVTMLGKCGILPAEDVETIKEGLITVLHKIRAGEVEFSVSDEDIHMNIEKNLIDTIGPVGGKLHTGRSRNDQVATDMHLYLRERVVGFVGMLHSLQEALIGQAKDNLDTIVPGYTHLQRAQPILFAHHLMAYVSMFQRDAERLMDSYKRINVLPLGAGALAGTTFPIDRHFVAEQLGFDGVYENSLDAVSDRDFIVEFLAAASLIMTHLSRLSEELVLWSSTEFGFVELDDAFCTGSSIMPQKKNPDVPELVRGKTGRVYGNLIGLLTVLKSLPLAYNKDMQEDKEGMFDTVATLEGALQLFAPMIATMTVNKGRMRQAVNQDFSNATDIADFLVGEGLPFRQAHEVIGKTVLYCIQNGKYLLDLTIDEFRQFSPLFDERIYDVLQPEAVVNARNVYGGTASNQVAEAIGRSEKVLEMTEQWITNRG</sequence>
<dbReference type="NCBIfam" id="TIGR00838">
    <property type="entry name" value="argH"/>
    <property type="match status" value="1"/>
</dbReference>
<dbReference type="GO" id="GO:0004358">
    <property type="term" value="F:L-glutamate N-acetyltransferase activity, acting on acetyl-L-ornithine as donor"/>
    <property type="evidence" value="ECO:0007669"/>
    <property type="project" value="UniProtKB-UniRule"/>
</dbReference>
<dbReference type="CDD" id="cd23934">
    <property type="entry name" value="AGPR_1_C"/>
    <property type="match status" value="1"/>
</dbReference>
<dbReference type="PRINTS" id="PR00145">
    <property type="entry name" value="ARGSUCLYASE"/>
</dbReference>
<feature type="binding site" evidence="25">
    <location>
        <position position="463"/>
    </location>
    <ligand>
        <name>substrate</name>
    </ligand>
</feature>
<evidence type="ECO:0000256" key="18">
    <source>
        <dbReference type="ARBA" id="ARBA00022946"/>
    </source>
</evidence>
<dbReference type="EMBL" id="AOFI03000042">
    <property type="protein sequence ID" value="KAF4323372.1"/>
    <property type="molecule type" value="Genomic_DNA"/>
</dbReference>
<dbReference type="Gene3D" id="3.30.360.10">
    <property type="entry name" value="Dihydrodipicolinate Reductase, domain 2"/>
    <property type="match status" value="1"/>
</dbReference>
<dbReference type="GO" id="GO:0042450">
    <property type="term" value="P:L-arginine biosynthetic process via ornithine"/>
    <property type="evidence" value="ECO:0007669"/>
    <property type="project" value="InterPro"/>
</dbReference>
<evidence type="ECO:0000256" key="14">
    <source>
        <dbReference type="ARBA" id="ARBA00022813"/>
    </source>
</evidence>
<dbReference type="InterPro" id="IPR005814">
    <property type="entry name" value="Aminotrans_3"/>
</dbReference>
<protein>
    <recommendedName>
        <fullName evidence="25">Arginine biosynthesis bifunctional protein ArgJ, mitochondrial</fullName>
    </recommendedName>
    <domain>
        <recommendedName>
            <fullName evidence="25">Glutamate N-acetyltransferase</fullName>
            <shortName evidence="25">GAT</shortName>
            <ecNumber evidence="25">2.3.1.35</ecNumber>
        </recommendedName>
        <alternativeName>
            <fullName evidence="25">Ornithine acetyltransferase</fullName>
            <shortName evidence="25">OATase</shortName>
        </alternativeName>
        <alternativeName>
            <fullName evidence="25">Ornithine transacetylase</fullName>
        </alternativeName>
    </domain>
    <domain>
        <recommendedName>
            <fullName evidence="25">Amino-acid acetyltransferase</fullName>
            <ecNumber evidence="25">2.3.1.1</ecNumber>
        </recommendedName>
        <alternativeName>
            <fullName evidence="25">N-acetylglutamate synthase</fullName>
            <shortName evidence="25">AGS</shortName>
        </alternativeName>
    </domain>
    <component>
        <recommendedName>
            <fullName evidence="25">Arginine biosynthesis bifunctional protein ArgJ alpha chain</fullName>
        </recommendedName>
    </component>
    <component>
        <recommendedName>
            <fullName evidence="25">Arginine biosynthesis bifunctional protein ArgJ beta chain</fullName>
        </recommendedName>
    </component>
</protein>
<dbReference type="CDD" id="cd01999">
    <property type="entry name" value="ASS"/>
    <property type="match status" value="1"/>
</dbReference>
<dbReference type="SUPFAM" id="SSF52402">
    <property type="entry name" value="Adenine nucleotide alpha hydrolases-like"/>
    <property type="match status" value="1"/>
</dbReference>
<dbReference type="SUPFAM" id="SSF69864">
    <property type="entry name" value="Argininosuccinate synthetase, C-terminal domain"/>
    <property type="match status" value="1"/>
</dbReference>
<dbReference type="InterPro" id="IPR000362">
    <property type="entry name" value="Fumarate_lyase_fam"/>
</dbReference>
<comment type="catalytic activity">
    <reaction evidence="23">
        <text>carbamoyl phosphate + L-ornithine = L-citrulline + phosphate + H(+)</text>
        <dbReference type="Rhea" id="RHEA:19513"/>
        <dbReference type="ChEBI" id="CHEBI:15378"/>
        <dbReference type="ChEBI" id="CHEBI:43474"/>
        <dbReference type="ChEBI" id="CHEBI:46911"/>
        <dbReference type="ChEBI" id="CHEBI:57743"/>
        <dbReference type="ChEBI" id="CHEBI:58228"/>
        <dbReference type="EC" id="2.1.3.3"/>
    </reaction>
</comment>
<dbReference type="Gene3D" id="3.10.20.340">
    <property type="entry name" value="ArgJ beta chain, C-terminal domain"/>
    <property type="match status" value="1"/>
</dbReference>
<evidence type="ECO:0000256" key="16">
    <source>
        <dbReference type="ARBA" id="ARBA00022857"/>
    </source>
</evidence>
<dbReference type="EC" id="2.3.1.1" evidence="25"/>
<dbReference type="FunFam" id="1.10.275.10:FF:000002">
    <property type="entry name" value="Argininosuccinate lyase"/>
    <property type="match status" value="1"/>
</dbReference>
<dbReference type="Gene3D" id="1.10.40.30">
    <property type="entry name" value="Fumarase/aspartase (C-terminal domain)"/>
    <property type="match status" value="1"/>
</dbReference>
<evidence type="ECO:0000256" key="2">
    <source>
        <dbReference type="ARBA" id="ARBA00004967"/>
    </source>
</evidence>
<dbReference type="GO" id="GO:0008483">
    <property type="term" value="F:transaminase activity"/>
    <property type="evidence" value="ECO:0007669"/>
    <property type="project" value="InterPro"/>
</dbReference>
<evidence type="ECO:0000256" key="12">
    <source>
        <dbReference type="ARBA" id="ARBA00022679"/>
    </source>
</evidence>
<dbReference type="InterPro" id="IPR022761">
    <property type="entry name" value="Fumarate_lyase_N"/>
</dbReference>
<evidence type="ECO:0000256" key="17">
    <source>
        <dbReference type="ARBA" id="ARBA00022898"/>
    </source>
</evidence>
<gene>
    <name evidence="28" type="ORF">G195_003536</name>
</gene>
<dbReference type="Gene3D" id="3.40.640.10">
    <property type="entry name" value="Type I PLP-dependent aspartate aminotransferase-like (Major domain)"/>
    <property type="match status" value="2"/>
</dbReference>
<dbReference type="GO" id="GO:0003942">
    <property type="term" value="F:N-acetyl-gamma-glutamyl-phosphate reductase activity"/>
    <property type="evidence" value="ECO:0007669"/>
    <property type="project" value="UniProtKB-EC"/>
</dbReference>
<evidence type="ECO:0000256" key="5">
    <source>
        <dbReference type="ARBA" id="ARBA00007239"/>
    </source>
</evidence>
<evidence type="ECO:0000256" key="15">
    <source>
        <dbReference type="ARBA" id="ARBA00022840"/>
    </source>
</evidence>
<dbReference type="PROSITE" id="PS01224">
    <property type="entry name" value="ARGC"/>
    <property type="match status" value="1"/>
</dbReference>
<dbReference type="PROSITE" id="PS00163">
    <property type="entry name" value="FUMARATE_LYASES"/>
    <property type="match status" value="1"/>
</dbReference>
<feature type="site" description="Involved in the stabilization of negative charge on the oxyanion by the formation of the oxyanion hole" evidence="25">
    <location>
        <position position="388"/>
    </location>
</feature>
<evidence type="ECO:0000256" key="1">
    <source>
        <dbReference type="ARBA" id="ARBA00004862"/>
    </source>
</evidence>
<dbReference type="NCBIfam" id="NF001986">
    <property type="entry name" value="PRK00779.1"/>
    <property type="match status" value="1"/>
</dbReference>
<dbReference type="InterPro" id="IPR014729">
    <property type="entry name" value="Rossmann-like_a/b/a_fold"/>
</dbReference>
<comment type="pathway">
    <text evidence="1">Amino-acid biosynthesis; L-arginine biosynthesis; N(2)-acetyl-L-ornithine from L-glutamate: step 3/4.</text>
</comment>
<dbReference type="PROSITE" id="PS00565">
    <property type="entry name" value="ARGININOSUCCIN_SYN_2"/>
    <property type="match status" value="1"/>
</dbReference>
<evidence type="ECO:0000313" key="28">
    <source>
        <dbReference type="EMBL" id="KAF4323372.1"/>
    </source>
</evidence>
<dbReference type="HAMAP" id="MF_00006">
    <property type="entry name" value="Arg_succ_lyase"/>
    <property type="match status" value="1"/>
</dbReference>
<dbReference type="Pfam" id="PF00206">
    <property type="entry name" value="Lyase_1"/>
    <property type="match status" value="1"/>
</dbReference>
<dbReference type="InterPro" id="IPR002292">
    <property type="entry name" value="Orn/put_carbamltrans"/>
</dbReference>
<comment type="PTM">
    <text evidence="25">The alpha and beta chains are autoproteolytically processed from a single precursor protein within the mitochondrion.</text>
</comment>
<evidence type="ECO:0000256" key="22">
    <source>
        <dbReference type="ARBA" id="ARBA00023315"/>
    </source>
</evidence>
<reference evidence="28" key="1">
    <citation type="journal article" date="2015" name="Genom Data">
        <title>Draft genome sequences of Phytophthora kernoviae and Phytophthora ramorum lineage EU2 from Scotland.</title>
        <authorList>
            <person name="Sambles C."/>
            <person name="Schlenzig A."/>
            <person name="O'Neill P."/>
            <person name="Grant M."/>
            <person name="Studholme D.J."/>
        </authorList>
    </citation>
    <scope>NUCLEOTIDE SEQUENCE</scope>
    <source>
        <strain evidence="28">00238/432</strain>
    </source>
</reference>
<dbReference type="GO" id="GO:0005829">
    <property type="term" value="C:cytosol"/>
    <property type="evidence" value="ECO:0007669"/>
    <property type="project" value="TreeGrafter"/>
</dbReference>
<comment type="subunit">
    <text evidence="25">Heterodimer of an alpha and a beta chain.</text>
</comment>
<comment type="catalytic activity">
    <reaction evidence="25">
        <text>L-glutamate + acetyl-CoA = N-acetyl-L-glutamate + CoA + H(+)</text>
        <dbReference type="Rhea" id="RHEA:24292"/>
        <dbReference type="ChEBI" id="CHEBI:15378"/>
        <dbReference type="ChEBI" id="CHEBI:29985"/>
        <dbReference type="ChEBI" id="CHEBI:44337"/>
        <dbReference type="ChEBI" id="CHEBI:57287"/>
        <dbReference type="ChEBI" id="CHEBI:57288"/>
        <dbReference type="EC" id="2.3.1.1"/>
    </reaction>
</comment>
<dbReference type="HAMAP" id="MF_00150">
    <property type="entry name" value="ArgC_type1"/>
    <property type="match status" value="1"/>
</dbReference>
<dbReference type="FunFam" id="3.30.360.10:FF:000014">
    <property type="entry name" value="N-acetyl-gamma-glutamyl-phosphate reductase"/>
    <property type="match status" value="1"/>
</dbReference>
<keyword evidence="22 25" id="KW-0012">Acyltransferase</keyword>
<comment type="similarity">
    <text evidence="6">Belongs to the aspartate/ornithine carbamoyltransferase superfamily. OTCase family.</text>
</comment>
<keyword evidence="20 25" id="KW-0496">Mitochondrion</keyword>
<feature type="domain" description="Semialdehyde dehydrogenase NAD-binding" evidence="27">
    <location>
        <begin position="1"/>
        <end position="125"/>
    </location>
</feature>
<feature type="binding site" evidence="25">
    <location>
        <position position="452"/>
    </location>
    <ligand>
        <name>substrate</name>
    </ligand>
</feature>
<dbReference type="Gene3D" id="3.60.70.12">
    <property type="entry name" value="L-amino peptidase D-ALA esterase/amidase"/>
    <property type="match status" value="1"/>
</dbReference>
<dbReference type="SUPFAM" id="SSF53633">
    <property type="entry name" value="Carbamate kinase-like"/>
    <property type="match status" value="1"/>
</dbReference>
<dbReference type="HAMAP" id="MF_01106">
    <property type="entry name" value="ArgJ"/>
    <property type="match status" value="1"/>
</dbReference>
<dbReference type="InterPro" id="IPR006132">
    <property type="entry name" value="Asp/Orn_carbamoyltranf_P-bd"/>
</dbReference>
<feature type="site" description="Cleavage; by autolysis" evidence="25">
    <location>
        <begin position="462"/>
        <end position="463"/>
    </location>
</feature>
<comment type="function">
    <text evidence="25">Catalyzes two activities which are involved in the cyclic version of arginine biosynthesis: the synthesis of acetylglutamate from glutamate and acetyl-CoA, and of ornithine by transacetylation between acetylornithine and glutamate.</text>
</comment>
<evidence type="ECO:0000256" key="4">
    <source>
        <dbReference type="ARBA" id="ARBA00006830"/>
    </source>
</evidence>
<dbReference type="Pfam" id="PF00696">
    <property type="entry name" value="AA_kinase"/>
    <property type="match status" value="1"/>
</dbReference>
<evidence type="ECO:0000256" key="25">
    <source>
        <dbReference type="HAMAP-Rule" id="MF_03124"/>
    </source>
</evidence>
<dbReference type="GO" id="GO:0004056">
    <property type="term" value="F:argininosuccinate lyase activity"/>
    <property type="evidence" value="ECO:0007669"/>
    <property type="project" value="InterPro"/>
</dbReference>
<keyword evidence="11 25" id="KW-0028">Amino-acid biosynthesis</keyword>
<dbReference type="FunFam" id="3.40.50.620:FF:000019">
    <property type="entry name" value="Argininosuccinate synthase"/>
    <property type="match status" value="1"/>
</dbReference>
<dbReference type="SUPFAM" id="SSF48557">
    <property type="entry name" value="L-aspartase-like"/>
    <property type="match status" value="1"/>
</dbReference>
<comment type="caution">
    <text evidence="25">Lacks conserved residue(s) required for the propagation of feature annotation.</text>
</comment>
<evidence type="ECO:0000256" key="26">
    <source>
        <dbReference type="PROSITE-ProRule" id="PRU10010"/>
    </source>
</evidence>
<keyword evidence="12 25" id="KW-0808">Transferase</keyword>
<dbReference type="PROSITE" id="PS00097">
    <property type="entry name" value="CARBAMOYLTRANSFERASE"/>
    <property type="match status" value="1"/>
</dbReference>
<dbReference type="InterPro" id="IPR009049">
    <property type="entry name" value="Argininosuccinate_lyase"/>
</dbReference>
<comment type="pathway">
    <text evidence="25">Amino-acid biosynthesis; L-arginine biosynthesis; N(2)-acetyl-L-ornithine from L-glutamate: step 1/4.</text>
</comment>
<dbReference type="InterPro" id="IPR008948">
    <property type="entry name" value="L-Aspartase-like"/>
</dbReference>
<dbReference type="FunFam" id="3.10.20.340:FF:000001">
    <property type="entry name" value="Arginine biosynthesis bifunctional protein ArgJ, chloroplastic"/>
    <property type="match status" value="1"/>
</dbReference>
<dbReference type="InterPro" id="IPR042195">
    <property type="entry name" value="ArgJ_beta_C"/>
</dbReference>
<evidence type="ECO:0000256" key="9">
    <source>
        <dbReference type="ARBA" id="ARBA00022571"/>
    </source>
</evidence>
<feature type="site" description="Involved in the stabilization of negative charge on the oxyanion by the formation of the oxyanion hole" evidence="25">
    <location>
        <position position="387"/>
    </location>
</feature>
<dbReference type="InterPro" id="IPR023434">
    <property type="entry name" value="Arginosuc_synth_type_1_subfam"/>
</dbReference>
<keyword evidence="16" id="KW-0521">NADP</keyword>
<comment type="catalytic activity">
    <reaction evidence="24">
        <text>N-acetyl-L-glutamate 5-semialdehyde + phosphate + NADP(+) = N-acetyl-L-glutamyl 5-phosphate + NADPH + H(+)</text>
        <dbReference type="Rhea" id="RHEA:21588"/>
        <dbReference type="ChEBI" id="CHEBI:15378"/>
        <dbReference type="ChEBI" id="CHEBI:29123"/>
        <dbReference type="ChEBI" id="CHEBI:43474"/>
        <dbReference type="ChEBI" id="CHEBI:57783"/>
        <dbReference type="ChEBI" id="CHEBI:57936"/>
        <dbReference type="ChEBI" id="CHEBI:58349"/>
        <dbReference type="EC" id="1.2.1.38"/>
    </reaction>
</comment>
<dbReference type="Gene3D" id="3.40.1160.10">
    <property type="entry name" value="Acetylglutamate kinase-like"/>
    <property type="match status" value="1"/>
</dbReference>
<dbReference type="InterPro" id="IPR048268">
    <property type="entry name" value="Arginosuc_syn_C"/>
</dbReference>
<dbReference type="Pfam" id="PF00202">
    <property type="entry name" value="Aminotran_3"/>
    <property type="match status" value="1"/>
</dbReference>
<dbReference type="Pfam" id="PF02729">
    <property type="entry name" value="OTCace_N"/>
    <property type="match status" value="1"/>
</dbReference>
<dbReference type="PRINTS" id="PR00149">
    <property type="entry name" value="FUMRATELYASE"/>
</dbReference>
<organism evidence="28 29">
    <name type="scientific">Phytophthora kernoviae 00238/432</name>
    <dbReference type="NCBI Taxonomy" id="1284355"/>
    <lineage>
        <taxon>Eukaryota</taxon>
        <taxon>Sar</taxon>
        <taxon>Stramenopiles</taxon>
        <taxon>Oomycota</taxon>
        <taxon>Peronosporomycetes</taxon>
        <taxon>Peronosporales</taxon>
        <taxon>Peronosporaceae</taxon>
        <taxon>Phytophthora</taxon>
    </lineage>
</organism>
<dbReference type="InterPro" id="IPR006130">
    <property type="entry name" value="Asp/Orn_carbamoylTrfase"/>
</dbReference>
<dbReference type="NCBIfam" id="TIGR00120">
    <property type="entry name" value="ArgJ"/>
    <property type="match status" value="1"/>
</dbReference>
<dbReference type="GO" id="GO:0030170">
    <property type="term" value="F:pyridoxal phosphate binding"/>
    <property type="evidence" value="ECO:0007669"/>
    <property type="project" value="InterPro"/>
</dbReference>
<comment type="similarity">
    <text evidence="3 25">Belongs to the ArgJ family.</text>
</comment>
<dbReference type="EC" id="2.3.1.35" evidence="25"/>
<comment type="pathway">
    <text evidence="25">Amino-acid biosynthesis; L-arginine biosynthesis; L-ornithine and N-acetyl-L-glutamate from L-glutamate and N(2)-acetyl-L-ornithine (cyclic): step 1/1.</text>
</comment>
<dbReference type="GO" id="GO:0004585">
    <property type="term" value="F:ornithine carbamoyltransferase activity"/>
    <property type="evidence" value="ECO:0007669"/>
    <property type="project" value="UniProtKB-EC"/>
</dbReference>
<dbReference type="InterPro" id="IPR001518">
    <property type="entry name" value="Arginosuc_synth"/>
</dbReference>
<reference evidence="28" key="2">
    <citation type="submission" date="2020-02" db="EMBL/GenBank/DDBJ databases">
        <authorList>
            <person name="Studholme D.J."/>
        </authorList>
    </citation>
    <scope>NUCLEOTIDE SEQUENCE</scope>
    <source>
        <strain evidence="28">00238/432</strain>
    </source>
</reference>
<dbReference type="GO" id="GO:0005759">
    <property type="term" value="C:mitochondrial matrix"/>
    <property type="evidence" value="ECO:0007669"/>
    <property type="project" value="UniProtKB-SubCell"/>
</dbReference>
<dbReference type="Pfam" id="PF01118">
    <property type="entry name" value="Semialdhyde_dh"/>
    <property type="match status" value="1"/>
</dbReference>
<comment type="catalytic activity">
    <reaction evidence="25">
        <text>N(2)-acetyl-L-ornithine + L-glutamate = N-acetyl-L-glutamate + L-ornithine</text>
        <dbReference type="Rhea" id="RHEA:15349"/>
        <dbReference type="ChEBI" id="CHEBI:29985"/>
        <dbReference type="ChEBI" id="CHEBI:44337"/>
        <dbReference type="ChEBI" id="CHEBI:46911"/>
        <dbReference type="ChEBI" id="CHEBI:57805"/>
        <dbReference type="EC" id="2.3.1.35"/>
    </reaction>
</comment>
<evidence type="ECO:0000256" key="10">
    <source>
        <dbReference type="ARBA" id="ARBA00022598"/>
    </source>
</evidence>
<dbReference type="InterPro" id="IPR048267">
    <property type="entry name" value="Arginosuc_syn_N"/>
</dbReference>
<keyword evidence="17" id="KW-0663">Pyridoxal phosphate</keyword>
<evidence type="ECO:0000256" key="3">
    <source>
        <dbReference type="ARBA" id="ARBA00006774"/>
    </source>
</evidence>
<evidence type="ECO:0000256" key="21">
    <source>
        <dbReference type="ARBA" id="ARBA00023268"/>
    </source>
</evidence>
<dbReference type="HAMAP" id="MF_01109">
    <property type="entry name" value="OTCase"/>
    <property type="match status" value="1"/>
</dbReference>
<keyword evidence="9 25" id="KW-0055">Arginine biosynthesis</keyword>
<comment type="subunit">
    <text evidence="8">Homotetramer.</text>
</comment>
<keyword evidence="19" id="KW-0560">Oxidoreductase</keyword>
<comment type="similarity">
    <text evidence="5">In the C-terminal section; belongs to the NAGSA dehydrogenase family.</text>
</comment>
<dbReference type="NCBIfam" id="TIGR01850">
    <property type="entry name" value="argC"/>
    <property type="match status" value="1"/>
</dbReference>
<evidence type="ECO:0000256" key="20">
    <source>
        <dbReference type="ARBA" id="ARBA00023128"/>
    </source>
</evidence>
<comment type="pathway">
    <text evidence="2">Amino-acid biosynthesis; L-arginine biosynthesis; L-arginine from L-ornithine and carbamoyl phosphate: step 2/3.</text>
</comment>
<dbReference type="GO" id="GO:0016597">
    <property type="term" value="F:amino acid binding"/>
    <property type="evidence" value="ECO:0007669"/>
    <property type="project" value="InterPro"/>
</dbReference>
<dbReference type="InterPro" id="IPR023013">
    <property type="entry name" value="AGPR_AS"/>
</dbReference>
<dbReference type="NCBIfam" id="TIGR00658">
    <property type="entry name" value="orni_carb_tr"/>
    <property type="match status" value="1"/>
</dbReference>
<keyword evidence="13" id="KW-0547">Nucleotide-binding</keyword>
<dbReference type="SUPFAM" id="SSF53383">
    <property type="entry name" value="PLP-dependent transferases"/>
    <property type="match status" value="1"/>
</dbReference>
<dbReference type="FunFam" id="1.20.200.10:FF:000002">
    <property type="entry name" value="Argininosuccinate lyase"/>
    <property type="match status" value="1"/>
</dbReference>
<dbReference type="InterPro" id="IPR024904">
    <property type="entry name" value="OTCase_ArgI"/>
</dbReference>
<keyword evidence="18" id="KW-0809">Transit peptide</keyword>
<dbReference type="Gene3D" id="1.20.200.10">
    <property type="entry name" value="Fumarase/aspartase (Central domain)"/>
    <property type="match status" value="1"/>
</dbReference>
<keyword evidence="14 25" id="KW-0068">Autocatalytic cleavage</keyword>
<dbReference type="SUPFAM" id="SSF53671">
    <property type="entry name" value="Aspartate/ornithine carbamoyltransferase"/>
    <property type="match status" value="1"/>
</dbReference>
<dbReference type="InterPro" id="IPR018223">
    <property type="entry name" value="Arginosuc_synth_CS"/>
</dbReference>
<dbReference type="GO" id="GO:0005524">
    <property type="term" value="F:ATP binding"/>
    <property type="evidence" value="ECO:0007669"/>
    <property type="project" value="UniProtKB-KW"/>
</dbReference>
<dbReference type="NCBIfam" id="NF001770">
    <property type="entry name" value="PRK00509.1"/>
    <property type="match status" value="1"/>
</dbReference>
<dbReference type="Pfam" id="PF20979">
    <property type="entry name" value="Arginosuc_syn_C"/>
    <property type="match status" value="1"/>
</dbReference>
<dbReference type="PANTHER" id="PTHR43814:SF1">
    <property type="entry name" value="ARGININOSUCCINATE LYASE"/>
    <property type="match status" value="1"/>
</dbReference>
<comment type="caution">
    <text evidence="28">The sequence shown here is derived from an EMBL/GenBank/DDBJ whole genome shotgun (WGS) entry which is preliminary data.</text>
</comment>
<dbReference type="InterPro" id="IPR036901">
    <property type="entry name" value="Asp/Orn_carbamoylTrfase_sf"/>
</dbReference>
<dbReference type="Gene3D" id="3.90.1150.10">
    <property type="entry name" value="Aspartate Aminotransferase, domain 1"/>
    <property type="match status" value="1"/>
</dbReference>
<dbReference type="Gene3D" id="3.90.1260.10">
    <property type="entry name" value="Argininosuccinate synthetase, chain A, domain 2"/>
    <property type="match status" value="1"/>
</dbReference>
<dbReference type="InterPro" id="IPR001048">
    <property type="entry name" value="Asp/Glu/Uridylate_kinase"/>
</dbReference>
<evidence type="ECO:0000256" key="11">
    <source>
        <dbReference type="ARBA" id="ARBA00022605"/>
    </source>
</evidence>
<dbReference type="SUPFAM" id="SSF56266">
    <property type="entry name" value="DmpA/ArgJ-like"/>
    <property type="match status" value="1"/>
</dbReference>
<dbReference type="Proteomes" id="UP000702964">
    <property type="component" value="Unassembled WGS sequence"/>
</dbReference>
<accession>A0A8J4S9S9</accession>
<dbReference type="Gene3D" id="3.40.50.620">
    <property type="entry name" value="HUPs"/>
    <property type="match status" value="1"/>
</dbReference>